<evidence type="ECO:0000313" key="1">
    <source>
        <dbReference type="EMBL" id="KKN23703.1"/>
    </source>
</evidence>
<accession>A0A0F9S2Y4</accession>
<proteinExistence type="predicted"/>
<reference evidence="1" key="1">
    <citation type="journal article" date="2015" name="Nature">
        <title>Complex archaea that bridge the gap between prokaryotes and eukaryotes.</title>
        <authorList>
            <person name="Spang A."/>
            <person name="Saw J.H."/>
            <person name="Jorgensen S.L."/>
            <person name="Zaremba-Niedzwiedzka K."/>
            <person name="Martijn J."/>
            <person name="Lind A.E."/>
            <person name="van Eijk R."/>
            <person name="Schleper C."/>
            <person name="Guy L."/>
            <person name="Ettema T.J."/>
        </authorList>
    </citation>
    <scope>NUCLEOTIDE SEQUENCE</scope>
</reference>
<name>A0A0F9S2Y4_9ZZZZ</name>
<dbReference type="EMBL" id="LAZR01002947">
    <property type="protein sequence ID" value="KKN23703.1"/>
    <property type="molecule type" value="Genomic_DNA"/>
</dbReference>
<organism evidence="1">
    <name type="scientific">marine sediment metagenome</name>
    <dbReference type="NCBI Taxonomy" id="412755"/>
    <lineage>
        <taxon>unclassified sequences</taxon>
        <taxon>metagenomes</taxon>
        <taxon>ecological metagenomes</taxon>
    </lineage>
</organism>
<evidence type="ECO:0008006" key="2">
    <source>
        <dbReference type="Google" id="ProtNLM"/>
    </source>
</evidence>
<sequence length="100" mass="11898">MQIKTKRGLPIATGYTRIVHGDRGSYIEFTEEQVIQDNIYMPTHAYWRLEPAYADRVFYTEYRSHCGTNAKLYRQKRLVGYADYKVGMWYVSVEDMEKVE</sequence>
<protein>
    <recommendedName>
        <fullName evidence="2">DUF427 domain-containing protein</fullName>
    </recommendedName>
</protein>
<gene>
    <name evidence="1" type="ORF">LCGC14_0902280</name>
</gene>
<dbReference type="AlphaFoldDB" id="A0A0F9S2Y4"/>
<comment type="caution">
    <text evidence="1">The sequence shown here is derived from an EMBL/GenBank/DDBJ whole genome shotgun (WGS) entry which is preliminary data.</text>
</comment>